<protein>
    <submittedName>
        <fullName evidence="1">Uncharacterized protein</fullName>
    </submittedName>
</protein>
<dbReference type="RefSeq" id="WP_147037399.1">
    <property type="nucleotide sequence ID" value="NZ_JACIDB010000020.1"/>
</dbReference>
<accession>A0AAW3TWZ6</accession>
<evidence type="ECO:0000313" key="2">
    <source>
        <dbReference type="Proteomes" id="UP000528945"/>
    </source>
</evidence>
<dbReference type="AlphaFoldDB" id="A0AAW3TWZ6"/>
<sequence length="183" mass="20709">MASTFARRLAAPTAPARAQQLELFDLPTATAPAYGMAVPPWCGLAAWHRELDRQSAIMRPRTPLYHRFEATARQLTRERIRASRDVAAIARLVIRLSAARYPTGDLHGLERVWSRAELGTLIVEATNRRTLLGLGRDAPRTKGPALDPRRLPADRLDYLIQTHRDIALVDALRIERERRHRQG</sequence>
<comment type="caution">
    <text evidence="1">The sequence shown here is derived from an EMBL/GenBank/DDBJ whole genome shotgun (WGS) entry which is preliminary data.</text>
</comment>
<gene>
    <name evidence="1" type="ORF">GGR47_003771</name>
</gene>
<evidence type="ECO:0000313" key="1">
    <source>
        <dbReference type="EMBL" id="MBB3877503.1"/>
    </source>
</evidence>
<name>A0AAW3TWZ6_9SPHN</name>
<keyword evidence="2" id="KW-1185">Reference proteome</keyword>
<reference evidence="1 2" key="1">
    <citation type="submission" date="2020-08" db="EMBL/GenBank/DDBJ databases">
        <title>Genomic Encyclopedia of Type Strains, Phase IV (KMG-IV): sequencing the most valuable type-strain genomes for metagenomic binning, comparative biology and taxonomic classification.</title>
        <authorList>
            <person name="Goeker M."/>
        </authorList>
    </citation>
    <scope>NUCLEOTIDE SEQUENCE [LARGE SCALE GENOMIC DNA]</scope>
    <source>
        <strain evidence="1 2">DSM 15581</strain>
    </source>
</reference>
<dbReference type="Proteomes" id="UP000528945">
    <property type="component" value="Unassembled WGS sequence"/>
</dbReference>
<proteinExistence type="predicted"/>
<organism evidence="1 2">
    <name type="scientific">Sphingomonas aquatilis</name>
    <dbReference type="NCBI Taxonomy" id="93063"/>
    <lineage>
        <taxon>Bacteria</taxon>
        <taxon>Pseudomonadati</taxon>
        <taxon>Pseudomonadota</taxon>
        <taxon>Alphaproteobacteria</taxon>
        <taxon>Sphingomonadales</taxon>
        <taxon>Sphingomonadaceae</taxon>
        <taxon>Sphingomonas</taxon>
    </lineage>
</organism>
<dbReference type="EMBL" id="JACIDB010000020">
    <property type="protein sequence ID" value="MBB3877503.1"/>
    <property type="molecule type" value="Genomic_DNA"/>
</dbReference>